<gene>
    <name evidence="2" type="ORF">CAUJ_LOCUS14072</name>
</gene>
<evidence type="ECO:0000256" key="1">
    <source>
        <dbReference type="SAM" id="MobiDB-lite"/>
    </source>
</evidence>
<reference evidence="2" key="1">
    <citation type="submission" date="2020-10" db="EMBL/GenBank/DDBJ databases">
        <authorList>
            <person name="Kikuchi T."/>
        </authorList>
    </citation>
    <scope>NUCLEOTIDE SEQUENCE</scope>
    <source>
        <strain evidence="2">NKZ352</strain>
    </source>
</reference>
<dbReference type="Proteomes" id="UP000835052">
    <property type="component" value="Unassembled WGS sequence"/>
</dbReference>
<feature type="compositionally biased region" description="Low complexity" evidence="1">
    <location>
        <begin position="384"/>
        <end position="395"/>
    </location>
</feature>
<name>A0A8S1HNC8_9PELO</name>
<protein>
    <recommendedName>
        <fullName evidence="4">Condensin complex subunit 2</fullName>
    </recommendedName>
</protein>
<evidence type="ECO:0000313" key="2">
    <source>
        <dbReference type="EMBL" id="CAD6198166.1"/>
    </source>
</evidence>
<comment type="caution">
    <text evidence="2">The sequence shown here is derived from an EMBL/GenBank/DDBJ whole genome shotgun (WGS) entry which is preliminary data.</text>
</comment>
<keyword evidence="3" id="KW-1185">Reference proteome</keyword>
<dbReference type="OrthoDB" id="5790951at2759"/>
<dbReference type="AlphaFoldDB" id="A0A8S1HNC8"/>
<organism evidence="2 3">
    <name type="scientific">Caenorhabditis auriculariae</name>
    <dbReference type="NCBI Taxonomy" id="2777116"/>
    <lineage>
        <taxon>Eukaryota</taxon>
        <taxon>Metazoa</taxon>
        <taxon>Ecdysozoa</taxon>
        <taxon>Nematoda</taxon>
        <taxon>Chromadorea</taxon>
        <taxon>Rhabditida</taxon>
        <taxon>Rhabditina</taxon>
        <taxon>Rhabditomorpha</taxon>
        <taxon>Rhabditoidea</taxon>
        <taxon>Rhabditidae</taxon>
        <taxon>Peloderinae</taxon>
        <taxon>Caenorhabditis</taxon>
    </lineage>
</organism>
<feature type="region of interest" description="Disordered" evidence="1">
    <location>
        <begin position="126"/>
        <end position="150"/>
    </location>
</feature>
<evidence type="ECO:0000313" key="3">
    <source>
        <dbReference type="Proteomes" id="UP000835052"/>
    </source>
</evidence>
<proteinExistence type="predicted"/>
<accession>A0A8S1HNC8</accession>
<dbReference type="EMBL" id="CAJGYM010000116">
    <property type="protein sequence ID" value="CAD6198166.1"/>
    <property type="molecule type" value="Genomic_DNA"/>
</dbReference>
<feature type="region of interest" description="Disordered" evidence="1">
    <location>
        <begin position="381"/>
        <end position="402"/>
    </location>
</feature>
<evidence type="ECO:0008006" key="4">
    <source>
        <dbReference type="Google" id="ProtNLM"/>
    </source>
</evidence>
<feature type="compositionally biased region" description="Low complexity" evidence="1">
    <location>
        <begin position="821"/>
        <end position="849"/>
    </location>
</feature>
<feature type="compositionally biased region" description="Basic and acidic residues" evidence="1">
    <location>
        <begin position="1"/>
        <end position="12"/>
    </location>
</feature>
<sequence>MKHKSQDDDSTHHVTKRRRNDAKNKRDSLDSASVDVAGTSRKQAGAQSDDLVKRVLDNACKDRSKTNLQNCFNTNLPFDVLSMDSLNGLKMQEIAMLLESSNHIYSYRVDRTLLETRNALHDFSKGSVDDAEGAPKEEDEGAFEKRRKKKRMDNIAEQLDQALRMGESMDEDEGDVDEDARTLRLLATDTRRKDREDANLLDENIENKDWNPNDDLDEMISRLYESLSPHCVVDDSSLTLPSNEGETLSTNSFYQKAIRGTASAVPNFPVLQYNGVYSPDGRVFYLHPRIEDEGAGLAPDPSELSKEFLHTMHGLTTHAMQEEHKNVKDFLIPNVVNRPRVGQFNMLRQPSSIVTPSTFSSTTKGDISMTIADMTVAVPAPRTNGISNGGSNNVSPDMESTTMIEPESVPRRLMSEDSVLGPYDENQAMEPQVPPFDQILIDDLLEDFPIDDIKYRRDTLRVLFEKKVEEAENGQEISNLFRTGFFSDEWTEDLSEVFRETCALRASSVDPYIEIADLMINAEVFKMNVGREDYNRLERELDRLSEEDPTCSKKLLTLGRHVLIRPPTNYPKLYPTDPYSETEQNMFPEYCADDEELNTQKTVDPVADVSLDLSLLDAQMAEEAQRTNAIELAEVNHNAMVDVERDRLANLIIDGPRADSPALSVGGDDFGGFEDEPDIYDPDAPVALRPNAEKELMTLGKADDSHWKGSEVIAKKTEVKKKEKKERKMKRKITIEDLANYFTPTNVEDRVELTAKGRCSKPFKSYMISEDQIYMHETPSEKKPHIVFEFQNLGRSSLFSSMKYGRKTSAASARTPVSIGSSPSAATNATSTKTNNKPPSKSLSLSLCTSTSRRRRRMIGSLSLLMEKRNMFDESLDEFHATGNDDDIVVGEDGKTMDQVRQEVMSRLTLPHREQYKKIIEEAKIIKQRMRWIHENVGNTDDESDDETTEIMGMRRKLTVRNLDAAKHKKCIAEVLTNPVLSMRNIEKILTAVNGEALEEISPEGDTISPSKKTRGLSTVFHTIPERGSLEEVNRMFVSLLDAPEYSEDAFVMKTNDPIKANDADPLKDPKKRIHVAGLHTFKSALLCVPHRMKEKVEPSSMLNFSLHVANENSLRLVQDQSKINWMTDFMVLNDGDPIPDDVDYGETDVPEEVKDIWNETHDPFAKLIDPEELQALEKANARAGPSTSYDAPRAAPVPHRRRLFVDNGGRFEAVVEENEQEP</sequence>
<feature type="region of interest" description="Disordered" evidence="1">
    <location>
        <begin position="1"/>
        <end position="47"/>
    </location>
</feature>
<feature type="region of interest" description="Disordered" evidence="1">
    <location>
        <begin position="810"/>
        <end position="849"/>
    </location>
</feature>
<feature type="compositionally biased region" description="Basic and acidic residues" evidence="1">
    <location>
        <begin position="126"/>
        <end position="136"/>
    </location>
</feature>